<proteinExistence type="predicted"/>
<dbReference type="AlphaFoldDB" id="A0A1Y3BQH5"/>
<accession>A0A1Y3BQH5</accession>
<comment type="caution">
    <text evidence="2">The sequence shown here is derived from an EMBL/GenBank/DDBJ whole genome shotgun (WGS) entry which is preliminary data.</text>
</comment>
<organism evidence="2 3">
    <name type="scientific">Euroglyphus maynei</name>
    <name type="common">Mayne's house dust mite</name>
    <dbReference type="NCBI Taxonomy" id="6958"/>
    <lineage>
        <taxon>Eukaryota</taxon>
        <taxon>Metazoa</taxon>
        <taxon>Ecdysozoa</taxon>
        <taxon>Arthropoda</taxon>
        <taxon>Chelicerata</taxon>
        <taxon>Arachnida</taxon>
        <taxon>Acari</taxon>
        <taxon>Acariformes</taxon>
        <taxon>Sarcoptiformes</taxon>
        <taxon>Astigmata</taxon>
        <taxon>Psoroptidia</taxon>
        <taxon>Analgoidea</taxon>
        <taxon>Pyroglyphidae</taxon>
        <taxon>Pyroglyphinae</taxon>
        <taxon>Euroglyphus</taxon>
    </lineage>
</organism>
<evidence type="ECO:0000256" key="1">
    <source>
        <dbReference type="SAM" id="MobiDB-lite"/>
    </source>
</evidence>
<gene>
    <name evidence="2" type="ORF">BLA29_014963</name>
</gene>
<dbReference type="OrthoDB" id="5917629at2759"/>
<name>A0A1Y3BQH5_EURMA</name>
<feature type="region of interest" description="Disordered" evidence="1">
    <location>
        <begin position="1"/>
        <end position="36"/>
    </location>
</feature>
<dbReference type="Proteomes" id="UP000194236">
    <property type="component" value="Unassembled WGS sequence"/>
</dbReference>
<keyword evidence="3" id="KW-1185">Reference proteome</keyword>
<protein>
    <submittedName>
        <fullName evidence="2">Uncharacterized protein</fullName>
    </submittedName>
</protein>
<feature type="non-terminal residue" evidence="2">
    <location>
        <position position="66"/>
    </location>
</feature>
<evidence type="ECO:0000313" key="2">
    <source>
        <dbReference type="EMBL" id="OTF82053.1"/>
    </source>
</evidence>
<reference evidence="2 3" key="1">
    <citation type="submission" date="2017-03" db="EMBL/GenBank/DDBJ databases">
        <title>Genome Survey of Euroglyphus maynei.</title>
        <authorList>
            <person name="Arlian L.G."/>
            <person name="Morgan M.S."/>
            <person name="Rider S.D."/>
        </authorList>
    </citation>
    <scope>NUCLEOTIDE SEQUENCE [LARGE SCALE GENOMIC DNA]</scope>
    <source>
        <strain evidence="2">Arlian Lab</strain>
        <tissue evidence="2">Whole body</tissue>
    </source>
</reference>
<evidence type="ECO:0000313" key="3">
    <source>
        <dbReference type="Proteomes" id="UP000194236"/>
    </source>
</evidence>
<dbReference type="EMBL" id="MUJZ01010450">
    <property type="protein sequence ID" value="OTF82053.1"/>
    <property type="molecule type" value="Genomic_DNA"/>
</dbReference>
<sequence length="66" mass="7926">MIDDDVNQINSDYNNHQQRPHQLKQQQQQQQQHHEPLSQVLVTLKDQNQNLIKEVEDLRIKLEDAE</sequence>